<comment type="subcellular location">
    <subcellularLocation>
        <location evidence="1">Nucleus</location>
    </subcellularLocation>
</comment>
<name>A0A7R8WE34_9CRUS</name>
<dbReference type="InterPro" id="IPR020472">
    <property type="entry name" value="WD40_PAC1"/>
</dbReference>
<dbReference type="PROSITE" id="PS00678">
    <property type="entry name" value="WD_REPEATS_1"/>
    <property type="match status" value="1"/>
</dbReference>
<dbReference type="InterPro" id="IPR019775">
    <property type="entry name" value="WD40_repeat_CS"/>
</dbReference>
<dbReference type="GO" id="GO:0005848">
    <property type="term" value="C:mRNA cleavage stimulating factor complex"/>
    <property type="evidence" value="ECO:0007669"/>
    <property type="project" value="InterPro"/>
</dbReference>
<evidence type="ECO:0000256" key="4">
    <source>
        <dbReference type="ARBA" id="ARBA00022737"/>
    </source>
</evidence>
<dbReference type="CDD" id="cd00200">
    <property type="entry name" value="WD40"/>
    <property type="match status" value="1"/>
</dbReference>
<dbReference type="SUPFAM" id="SSF50978">
    <property type="entry name" value="WD40 repeat-like"/>
    <property type="match status" value="1"/>
</dbReference>
<dbReference type="PANTHER" id="PTHR44133:SF2">
    <property type="entry name" value="CLEAVAGE STIMULATION FACTOR SUBUNIT 1"/>
    <property type="match status" value="1"/>
</dbReference>
<dbReference type="OrthoDB" id="14421at2759"/>
<dbReference type="GO" id="GO:0031124">
    <property type="term" value="P:mRNA 3'-end processing"/>
    <property type="evidence" value="ECO:0007669"/>
    <property type="project" value="InterPro"/>
</dbReference>
<dbReference type="InterPro" id="IPR032028">
    <property type="entry name" value="CSTF1_dimer"/>
</dbReference>
<reference evidence="7" key="1">
    <citation type="submission" date="2020-11" db="EMBL/GenBank/DDBJ databases">
        <authorList>
            <person name="Tran Van P."/>
        </authorList>
    </citation>
    <scope>NUCLEOTIDE SEQUENCE</scope>
</reference>
<dbReference type="InterPro" id="IPR038184">
    <property type="entry name" value="CSTF1_dimer_sf"/>
</dbReference>
<dbReference type="InterPro" id="IPR036322">
    <property type="entry name" value="WD40_repeat_dom_sf"/>
</dbReference>
<evidence type="ECO:0000256" key="3">
    <source>
        <dbReference type="ARBA" id="ARBA00022664"/>
    </source>
</evidence>
<dbReference type="PROSITE" id="PS50082">
    <property type="entry name" value="WD_REPEATS_2"/>
    <property type="match status" value="3"/>
</dbReference>
<evidence type="ECO:0000256" key="5">
    <source>
        <dbReference type="ARBA" id="ARBA00023242"/>
    </source>
</evidence>
<sequence>MPTPSKGSSSVDTFSDQKNMLKVRDQVYRHMISSQLFYDGHQSMAVQLSTLIQAHPPCPPSDRLTKLVSLGLQTEQDEKALPAKGRTRICLDLENSADIANIAPEPATYDTIYVTSHKGNCRVGAFSHDGMLCATGSVDTSIKILDMERMLAKASAEGEAEVGHPVIRTLYDHMEEVSALQFHPSAQVLASGSRDFSVKLFDYSKSTVKKAQMTIPDSAEVNALSFHPSGQYISVATEHNVIRLYNVNTAQCFAPAAPRHNHTSAVVDIMYSADGRSLVSCSKDGTIKLWDGVSNQCVNTLQKAHQESEVCSVQFSKNGKYVLSSGMDSLVKLWELSTSRCLIAYTGAGTTAKQEFRSVATFNHTEDYVIFPDEATISLCCWDARNAVRKKLLSLGHNAAVRRVVHSPIAPAFMSCSDDFRARFWYKRGTIST</sequence>
<dbReference type="EMBL" id="OB661980">
    <property type="protein sequence ID" value="CAD7229293.1"/>
    <property type="molecule type" value="Genomic_DNA"/>
</dbReference>
<dbReference type="FunFam" id="1.20.960.50:FF:000001">
    <property type="entry name" value="Cleavage stimulation factor subunit 1"/>
    <property type="match status" value="1"/>
</dbReference>
<evidence type="ECO:0000256" key="2">
    <source>
        <dbReference type="ARBA" id="ARBA00022574"/>
    </source>
</evidence>
<dbReference type="InterPro" id="IPR044633">
    <property type="entry name" value="CstF1-like"/>
</dbReference>
<dbReference type="PROSITE" id="PS50294">
    <property type="entry name" value="WD_REPEATS_REGION"/>
    <property type="match status" value="3"/>
</dbReference>
<dbReference type="InterPro" id="IPR015943">
    <property type="entry name" value="WD40/YVTN_repeat-like_dom_sf"/>
</dbReference>
<dbReference type="FunFam" id="2.130.10.10:FF:000089">
    <property type="entry name" value="Cleavage stimulation factor subunit 1"/>
    <property type="match status" value="1"/>
</dbReference>
<keyword evidence="5" id="KW-0539">Nucleus</keyword>
<dbReference type="GO" id="GO:0003723">
    <property type="term" value="F:RNA binding"/>
    <property type="evidence" value="ECO:0007669"/>
    <property type="project" value="TreeGrafter"/>
</dbReference>
<dbReference type="SMART" id="SM00320">
    <property type="entry name" value="WD40"/>
    <property type="match status" value="6"/>
</dbReference>
<dbReference type="Pfam" id="PF00400">
    <property type="entry name" value="WD40"/>
    <property type="match status" value="6"/>
</dbReference>
<dbReference type="PRINTS" id="PR00320">
    <property type="entry name" value="GPROTEINBRPT"/>
</dbReference>
<accession>A0A7R8WE34</accession>
<dbReference type="Pfam" id="PF16699">
    <property type="entry name" value="CSTF1_dimer"/>
    <property type="match status" value="1"/>
</dbReference>
<keyword evidence="4" id="KW-0677">Repeat</keyword>
<dbReference type="PANTHER" id="PTHR44133">
    <property type="entry name" value="CLEAVAGE STIMULATION FACTOR SUBUNIT 1"/>
    <property type="match status" value="1"/>
</dbReference>
<organism evidence="7">
    <name type="scientific">Cyprideis torosa</name>
    <dbReference type="NCBI Taxonomy" id="163714"/>
    <lineage>
        <taxon>Eukaryota</taxon>
        <taxon>Metazoa</taxon>
        <taxon>Ecdysozoa</taxon>
        <taxon>Arthropoda</taxon>
        <taxon>Crustacea</taxon>
        <taxon>Oligostraca</taxon>
        <taxon>Ostracoda</taxon>
        <taxon>Podocopa</taxon>
        <taxon>Podocopida</taxon>
        <taxon>Cytherocopina</taxon>
        <taxon>Cytheroidea</taxon>
        <taxon>Cytherideidae</taxon>
        <taxon>Cyprideis</taxon>
    </lineage>
</organism>
<protein>
    <recommendedName>
        <fullName evidence="6">Cleavage stimulation factor 50 kDa subunit</fullName>
    </recommendedName>
</protein>
<keyword evidence="2" id="KW-0853">WD repeat</keyword>
<evidence type="ECO:0000313" key="7">
    <source>
        <dbReference type="EMBL" id="CAD7229293.1"/>
    </source>
</evidence>
<evidence type="ECO:0000256" key="6">
    <source>
        <dbReference type="ARBA" id="ARBA00029851"/>
    </source>
</evidence>
<dbReference type="AlphaFoldDB" id="A0A7R8WE34"/>
<dbReference type="Gene3D" id="2.130.10.10">
    <property type="entry name" value="YVTN repeat-like/Quinoprotein amine dehydrogenase"/>
    <property type="match status" value="2"/>
</dbReference>
<dbReference type="Gene3D" id="1.20.960.50">
    <property type="entry name" value="Cleavage stimulation factor subunit 1, dimerisation domain"/>
    <property type="match status" value="1"/>
</dbReference>
<gene>
    <name evidence="7" type="ORF">CTOB1V02_LOCUS7166</name>
</gene>
<evidence type="ECO:0000256" key="1">
    <source>
        <dbReference type="ARBA" id="ARBA00004123"/>
    </source>
</evidence>
<proteinExistence type="predicted"/>
<keyword evidence="3" id="KW-0507">mRNA processing</keyword>
<dbReference type="InterPro" id="IPR001680">
    <property type="entry name" value="WD40_rpt"/>
</dbReference>